<dbReference type="RefSeq" id="WP_244740612.1">
    <property type="nucleotide sequence ID" value="NZ_CP095071.1"/>
</dbReference>
<dbReference type="InterPro" id="IPR011990">
    <property type="entry name" value="TPR-like_helical_dom_sf"/>
</dbReference>
<evidence type="ECO:0000259" key="3">
    <source>
        <dbReference type="PROSITE" id="PS50076"/>
    </source>
</evidence>
<accession>A0ABY4GHY4</accession>
<dbReference type="InterPro" id="IPR001623">
    <property type="entry name" value="DnaJ_domain"/>
</dbReference>
<name>A0ABY4GHY4_9BACI</name>
<dbReference type="Proteomes" id="UP000831537">
    <property type="component" value="Chromosome"/>
</dbReference>
<dbReference type="Gene3D" id="1.25.40.10">
    <property type="entry name" value="Tetratricopeptide repeat domain"/>
    <property type="match status" value="1"/>
</dbReference>
<keyword evidence="2" id="KW-0346">Stress response</keyword>
<organism evidence="4 5">
    <name type="scientific">Gracilibacillus salinarum</name>
    <dbReference type="NCBI Taxonomy" id="2932255"/>
    <lineage>
        <taxon>Bacteria</taxon>
        <taxon>Bacillati</taxon>
        <taxon>Bacillota</taxon>
        <taxon>Bacilli</taxon>
        <taxon>Bacillales</taxon>
        <taxon>Bacillaceae</taxon>
        <taxon>Gracilibacillus</taxon>
    </lineage>
</organism>
<evidence type="ECO:0000256" key="2">
    <source>
        <dbReference type="ARBA" id="ARBA00023016"/>
    </source>
</evidence>
<dbReference type="PROSITE" id="PS00636">
    <property type="entry name" value="DNAJ_1"/>
    <property type="match status" value="1"/>
</dbReference>
<dbReference type="SUPFAM" id="SSF46565">
    <property type="entry name" value="Chaperone J-domain"/>
    <property type="match status" value="1"/>
</dbReference>
<dbReference type="InterPro" id="IPR036869">
    <property type="entry name" value="J_dom_sf"/>
</dbReference>
<dbReference type="SUPFAM" id="SSF48452">
    <property type="entry name" value="TPR-like"/>
    <property type="match status" value="1"/>
</dbReference>
<keyword evidence="5" id="KW-1185">Reference proteome</keyword>
<dbReference type="CDD" id="cd06257">
    <property type="entry name" value="DnaJ"/>
    <property type="match status" value="1"/>
</dbReference>
<gene>
    <name evidence="4" type="ORF">MUN87_12625</name>
</gene>
<dbReference type="Gene3D" id="1.10.287.110">
    <property type="entry name" value="DnaJ domain"/>
    <property type="match status" value="1"/>
</dbReference>
<proteinExistence type="predicted"/>
<feature type="domain" description="J" evidence="3">
    <location>
        <begin position="8"/>
        <end position="67"/>
    </location>
</feature>
<keyword evidence="1" id="KW-0235">DNA replication</keyword>
<dbReference type="Pfam" id="PF00226">
    <property type="entry name" value="DnaJ"/>
    <property type="match status" value="1"/>
</dbReference>
<dbReference type="PROSITE" id="PS50076">
    <property type="entry name" value="DNAJ_2"/>
    <property type="match status" value="1"/>
</dbReference>
<dbReference type="InterPro" id="IPR018253">
    <property type="entry name" value="DnaJ_domain_CS"/>
</dbReference>
<sequence length="412" mass="47460">MAKEKIENYYKILGTTANIGQGRIKEKYIKAVKEHPPETDPEGFEKVRKAYETLKDPIKRKEYDFLRKYGGKEEDLLENALSAIEQGDAKKAEDLLQRADKLTSNNLIVKAGFMQLAGLKNDLEEVESIFTDILTSVSDPEEVAIMHSVKVKVLTDMECMEEAIETLHQGMERVPEYTPVLAMSLAVLYAEIGKFKNAMKTMENSVSEDGTDTINDGPIYLLWLEMVVVSREWSALSKVQSKFKKHMKNITNQEDRDELYEQLMASFSGHYQLAEYREAEVYINLLTFLSDKNDPELKQLQFEVKNNARAQKELDRLGGDEDMFPLLYLKGFQWFYADKLPAEEVASVLDGIPLSVVAEFEEEKEDFAAGIIKLRKKYPVLYKQFKDSWDSLFDELTEGFNRQMKRDLKKVK</sequence>
<dbReference type="EMBL" id="CP095071">
    <property type="protein sequence ID" value="UOQ83600.1"/>
    <property type="molecule type" value="Genomic_DNA"/>
</dbReference>
<protein>
    <submittedName>
        <fullName evidence="4">DnaJ domain-containing protein</fullName>
    </submittedName>
</protein>
<reference evidence="4 5" key="1">
    <citation type="submission" date="2022-04" db="EMBL/GenBank/DDBJ databases">
        <title>Gracilibacillus sp. isolated from saltern.</title>
        <authorList>
            <person name="Won M."/>
            <person name="Lee C.-M."/>
            <person name="Woen H.-Y."/>
            <person name="Kwon S.-W."/>
        </authorList>
    </citation>
    <scope>NUCLEOTIDE SEQUENCE [LARGE SCALE GENOMIC DNA]</scope>
    <source>
        <strain evidence="4 5">SSPM10-3</strain>
    </source>
</reference>
<evidence type="ECO:0000256" key="1">
    <source>
        <dbReference type="ARBA" id="ARBA00022705"/>
    </source>
</evidence>
<evidence type="ECO:0000313" key="4">
    <source>
        <dbReference type="EMBL" id="UOQ83600.1"/>
    </source>
</evidence>
<evidence type="ECO:0000313" key="5">
    <source>
        <dbReference type="Proteomes" id="UP000831537"/>
    </source>
</evidence>
<dbReference type="SMART" id="SM00271">
    <property type="entry name" value="DnaJ"/>
    <property type="match status" value="1"/>
</dbReference>